<feature type="transmembrane region" description="Helical" evidence="1">
    <location>
        <begin position="6"/>
        <end position="23"/>
    </location>
</feature>
<dbReference type="AlphaFoldDB" id="A0A841T3I6"/>
<name>A0A841T3I6_9BACL</name>
<reference evidence="2 3" key="1">
    <citation type="submission" date="2020-08" db="EMBL/GenBank/DDBJ databases">
        <title>Cohnella phylogeny.</title>
        <authorList>
            <person name="Dunlap C."/>
        </authorList>
    </citation>
    <scope>NUCLEOTIDE SEQUENCE [LARGE SCALE GENOMIC DNA]</scope>
    <source>
        <strain evidence="2 3">DSM 25241</strain>
    </source>
</reference>
<proteinExistence type="predicted"/>
<dbReference type="EMBL" id="JACJVQ010000028">
    <property type="protein sequence ID" value="MBB6638182.1"/>
    <property type="molecule type" value="Genomic_DNA"/>
</dbReference>
<evidence type="ECO:0000256" key="1">
    <source>
        <dbReference type="SAM" id="Phobius"/>
    </source>
</evidence>
<gene>
    <name evidence="2" type="ORF">H7B67_28965</name>
</gene>
<evidence type="ECO:0000313" key="3">
    <source>
        <dbReference type="Proteomes" id="UP000535838"/>
    </source>
</evidence>
<organism evidence="2 3">
    <name type="scientific">Cohnella thailandensis</name>
    <dbReference type="NCBI Taxonomy" id="557557"/>
    <lineage>
        <taxon>Bacteria</taxon>
        <taxon>Bacillati</taxon>
        <taxon>Bacillota</taxon>
        <taxon>Bacilli</taxon>
        <taxon>Bacillales</taxon>
        <taxon>Paenibacillaceae</taxon>
        <taxon>Cohnella</taxon>
    </lineage>
</organism>
<dbReference type="Proteomes" id="UP000535838">
    <property type="component" value="Unassembled WGS sequence"/>
</dbReference>
<sequence>MLAGLCGILVVYALGVLFVHWLARRRHLGDDRHYVLVAGNHEKQIEWYMRSLMSFSRRTGMGLHITVVLEDSKDDTAAIVQKFAKDDRGIEWRYDQTWKADQALVWIDLAREEDVARLPL</sequence>
<evidence type="ECO:0000313" key="2">
    <source>
        <dbReference type="EMBL" id="MBB6638182.1"/>
    </source>
</evidence>
<dbReference type="RefSeq" id="WP_185123383.1">
    <property type="nucleotide sequence ID" value="NZ_JACJVQ010000028.1"/>
</dbReference>
<keyword evidence="1" id="KW-0472">Membrane</keyword>
<accession>A0A841T3I6</accession>
<keyword evidence="1" id="KW-1133">Transmembrane helix</keyword>
<protein>
    <submittedName>
        <fullName evidence="2">Uncharacterized protein</fullName>
    </submittedName>
</protein>
<keyword evidence="3" id="KW-1185">Reference proteome</keyword>
<comment type="caution">
    <text evidence="2">The sequence shown here is derived from an EMBL/GenBank/DDBJ whole genome shotgun (WGS) entry which is preliminary data.</text>
</comment>
<keyword evidence="1" id="KW-0812">Transmembrane</keyword>